<comment type="caution">
    <text evidence="6">The sequence shown here is derived from an EMBL/GenBank/DDBJ whole genome shotgun (WGS) entry which is preliminary data.</text>
</comment>
<dbReference type="InterPro" id="IPR002182">
    <property type="entry name" value="NB-ARC"/>
</dbReference>
<proteinExistence type="inferred from homology"/>
<dbReference type="SUPFAM" id="SSF52540">
    <property type="entry name" value="P-loop containing nucleoside triphosphate hydrolases"/>
    <property type="match status" value="1"/>
</dbReference>
<dbReference type="InterPro" id="IPR027417">
    <property type="entry name" value="P-loop_NTPase"/>
</dbReference>
<evidence type="ECO:0000313" key="7">
    <source>
        <dbReference type="Proteomes" id="UP000245207"/>
    </source>
</evidence>
<reference evidence="6 7" key="1">
    <citation type="journal article" date="2018" name="Mol. Plant">
        <title>The genome of Artemisia annua provides insight into the evolution of Asteraceae family and artemisinin biosynthesis.</title>
        <authorList>
            <person name="Shen Q."/>
            <person name="Zhang L."/>
            <person name="Liao Z."/>
            <person name="Wang S."/>
            <person name="Yan T."/>
            <person name="Shi P."/>
            <person name="Liu M."/>
            <person name="Fu X."/>
            <person name="Pan Q."/>
            <person name="Wang Y."/>
            <person name="Lv Z."/>
            <person name="Lu X."/>
            <person name="Zhang F."/>
            <person name="Jiang W."/>
            <person name="Ma Y."/>
            <person name="Chen M."/>
            <person name="Hao X."/>
            <person name="Li L."/>
            <person name="Tang Y."/>
            <person name="Lv G."/>
            <person name="Zhou Y."/>
            <person name="Sun X."/>
            <person name="Brodelius P.E."/>
            <person name="Rose J.K.C."/>
            <person name="Tang K."/>
        </authorList>
    </citation>
    <scope>NUCLEOTIDE SEQUENCE [LARGE SCALE GENOMIC DNA]</scope>
    <source>
        <strain evidence="7">cv. Huhao1</strain>
        <tissue evidence="6">Leaf</tissue>
    </source>
</reference>
<dbReference type="InterPro" id="IPR042197">
    <property type="entry name" value="Apaf_helical"/>
</dbReference>
<evidence type="ECO:0000256" key="1">
    <source>
        <dbReference type="ARBA" id="ARBA00008894"/>
    </source>
</evidence>
<dbReference type="InterPro" id="IPR008808">
    <property type="entry name" value="Powdery_mildew-R_dom"/>
</dbReference>
<dbReference type="Proteomes" id="UP000245207">
    <property type="component" value="Unassembled WGS sequence"/>
</dbReference>
<dbReference type="OrthoDB" id="2016095at2759"/>
<evidence type="ECO:0000256" key="3">
    <source>
        <dbReference type="ARBA" id="ARBA00022737"/>
    </source>
</evidence>
<dbReference type="Gene3D" id="1.10.8.430">
    <property type="entry name" value="Helical domain of apoptotic protease-activating factors"/>
    <property type="match status" value="1"/>
</dbReference>
<keyword evidence="7" id="KW-1185">Reference proteome</keyword>
<dbReference type="GO" id="GO:0006952">
    <property type="term" value="P:defense response"/>
    <property type="evidence" value="ECO:0007669"/>
    <property type="project" value="UniProtKB-KW"/>
</dbReference>
<dbReference type="AlphaFoldDB" id="A0A2U1PWZ0"/>
<dbReference type="Gene3D" id="3.40.50.300">
    <property type="entry name" value="P-loop containing nucleotide triphosphate hydrolases"/>
    <property type="match status" value="1"/>
</dbReference>
<sequence>MAVMIETALEHAFNELLKVVIQQTIQTARFKTLLKRLEKTLKGVQPVFYESWTLSKVLDRPEKEITMFIDYMEKGKELVVKCPRINFWNVCQKLLHSNKLIRLNNELLRFFQIEFHPMSTSIRTLIGVYDLADKMDQVLSAISTHDPCMYTRSSLCSVPMLPELIIGLDSHREELKRMLLNDDAQVLVVSGSGGCGKTTLVKLLCHDNDIKDVFGKNILWVTVSRPSSLKTIAQKLFEHYGENHYEFQTDEEARNQLERLMWQMGSDSKMLLILDDVWSESESIVHDLKFRIPGYKILVTSRFLFPRFKSTYELRLLNEEDSRSLLCYSAFPCDGIRINVPDELVNKIVKLCKGLPLALTVVGASLCGQSLLKWKTTYKKWSEGQSILQSNTSVLLSLKSSIDELDDLPIVKECFLDMGSFPEDERIAATTIMDIWVELYNFDDEGMYTSENLIELSLRNLINLAPRGKDTSELEGYCNELNVTQHDMLRELAIHLSSQEPVEERKRLFAEIFGNRFPTWWTEQITQPLNTRILSISTGFISFYILLMLIIDIVLRLISLPKSLIADETFSSIWYDLNAPKVEVLTLNIRSKKYALPYFIEKMHQLKVLSVISYSVYPTELYNLPLIGKLSNLKRIRFEHVSLSSFIQPIYSLGNLQKISFVMCKIGDALMSSSYVPPNLTELEIDRCYDLTKLSSGICDLVNLKKLSITNCHELDILPKGLGSLSNLEILRLSCCTKLQELPKSISMLQSLSFIDISDCLSISVLPEEFGELCGLKVLKMSGCRGLQELPVSITKLLQLEDVICDEETSYLWMNVESDLYNLRVNVVEEDRTESFMKIIQ</sequence>
<dbReference type="InterPro" id="IPR032675">
    <property type="entry name" value="LRR_dom_sf"/>
</dbReference>
<dbReference type="PROSITE" id="PS51153">
    <property type="entry name" value="RPW8"/>
    <property type="match status" value="1"/>
</dbReference>
<dbReference type="PANTHER" id="PTHR36766">
    <property type="entry name" value="PLANT BROAD-SPECTRUM MILDEW RESISTANCE PROTEIN RPW8"/>
    <property type="match status" value="1"/>
</dbReference>
<dbReference type="Gene3D" id="1.10.10.10">
    <property type="entry name" value="Winged helix-like DNA-binding domain superfamily/Winged helix DNA-binding domain"/>
    <property type="match status" value="1"/>
</dbReference>
<dbReference type="Gene3D" id="3.80.10.10">
    <property type="entry name" value="Ribonuclease Inhibitor"/>
    <property type="match status" value="1"/>
</dbReference>
<keyword evidence="4" id="KW-0611">Plant defense</keyword>
<keyword evidence="3" id="KW-0677">Repeat</keyword>
<dbReference type="GO" id="GO:0043531">
    <property type="term" value="F:ADP binding"/>
    <property type="evidence" value="ECO:0007669"/>
    <property type="project" value="InterPro"/>
</dbReference>
<dbReference type="Pfam" id="PF00931">
    <property type="entry name" value="NB-ARC"/>
    <property type="match status" value="1"/>
</dbReference>
<name>A0A2U1PWZ0_ARTAN</name>
<protein>
    <submittedName>
        <fullName evidence="6">Disease resistance protein</fullName>
    </submittedName>
</protein>
<keyword evidence="2" id="KW-0433">Leucine-rich repeat</keyword>
<accession>A0A2U1PWZ0</accession>
<dbReference type="SUPFAM" id="SSF52058">
    <property type="entry name" value="L domain-like"/>
    <property type="match status" value="1"/>
</dbReference>
<feature type="domain" description="RPW8" evidence="5">
    <location>
        <begin position="1"/>
        <end position="149"/>
    </location>
</feature>
<dbReference type="Pfam" id="PF05659">
    <property type="entry name" value="RPW8"/>
    <property type="match status" value="1"/>
</dbReference>
<organism evidence="6 7">
    <name type="scientific">Artemisia annua</name>
    <name type="common">Sweet wormwood</name>
    <dbReference type="NCBI Taxonomy" id="35608"/>
    <lineage>
        <taxon>Eukaryota</taxon>
        <taxon>Viridiplantae</taxon>
        <taxon>Streptophyta</taxon>
        <taxon>Embryophyta</taxon>
        <taxon>Tracheophyta</taxon>
        <taxon>Spermatophyta</taxon>
        <taxon>Magnoliopsida</taxon>
        <taxon>eudicotyledons</taxon>
        <taxon>Gunneridae</taxon>
        <taxon>Pentapetalae</taxon>
        <taxon>asterids</taxon>
        <taxon>campanulids</taxon>
        <taxon>Asterales</taxon>
        <taxon>Asteraceae</taxon>
        <taxon>Asteroideae</taxon>
        <taxon>Anthemideae</taxon>
        <taxon>Artemisiinae</taxon>
        <taxon>Artemisia</taxon>
    </lineage>
</organism>
<evidence type="ECO:0000259" key="5">
    <source>
        <dbReference type="PROSITE" id="PS51153"/>
    </source>
</evidence>
<evidence type="ECO:0000313" key="6">
    <source>
        <dbReference type="EMBL" id="PWA90223.1"/>
    </source>
</evidence>
<dbReference type="PANTHER" id="PTHR36766:SF13">
    <property type="entry name" value="POWDERY MILDEW RESISTANCE PROTEIN, RPW8"/>
    <property type="match status" value="1"/>
</dbReference>
<evidence type="ECO:0000256" key="2">
    <source>
        <dbReference type="ARBA" id="ARBA00022614"/>
    </source>
</evidence>
<dbReference type="InterPro" id="IPR036388">
    <property type="entry name" value="WH-like_DNA-bd_sf"/>
</dbReference>
<dbReference type="PRINTS" id="PR00364">
    <property type="entry name" value="DISEASERSIST"/>
</dbReference>
<dbReference type="EMBL" id="PKPP01000645">
    <property type="protein sequence ID" value="PWA90223.1"/>
    <property type="molecule type" value="Genomic_DNA"/>
</dbReference>
<comment type="similarity">
    <text evidence="1">Belongs to the disease resistance NB-LRR family.</text>
</comment>
<evidence type="ECO:0000256" key="4">
    <source>
        <dbReference type="ARBA" id="ARBA00022821"/>
    </source>
</evidence>
<gene>
    <name evidence="6" type="ORF">CTI12_AA103260</name>
</gene>